<dbReference type="EC" id="6.3.3.3" evidence="8"/>
<evidence type="ECO:0000256" key="1">
    <source>
        <dbReference type="ARBA" id="ARBA00022490"/>
    </source>
</evidence>
<dbReference type="Proteomes" id="UP000254476">
    <property type="component" value="Unassembled WGS sequence"/>
</dbReference>
<organism evidence="10 12">
    <name type="scientific">Legionella gratiana</name>
    <dbReference type="NCBI Taxonomy" id="45066"/>
    <lineage>
        <taxon>Bacteria</taxon>
        <taxon>Pseudomonadati</taxon>
        <taxon>Pseudomonadota</taxon>
        <taxon>Gammaproteobacteria</taxon>
        <taxon>Legionellales</taxon>
        <taxon>Legionellaceae</taxon>
        <taxon>Legionella</taxon>
    </lineage>
</organism>
<dbReference type="FunFam" id="3.40.50.300:FF:000292">
    <property type="entry name" value="ATP-dependent dethiobiotin synthetase BioD"/>
    <property type="match status" value="1"/>
</dbReference>
<evidence type="ECO:0000313" key="9">
    <source>
        <dbReference type="EMBL" id="KTD15683.1"/>
    </source>
</evidence>
<evidence type="ECO:0000256" key="2">
    <source>
        <dbReference type="ARBA" id="ARBA00022598"/>
    </source>
</evidence>
<dbReference type="GO" id="GO:0009102">
    <property type="term" value="P:biotin biosynthetic process"/>
    <property type="evidence" value="ECO:0007669"/>
    <property type="project" value="UniProtKB-UniRule"/>
</dbReference>
<dbReference type="Pfam" id="PF13500">
    <property type="entry name" value="AAA_26"/>
    <property type="match status" value="1"/>
</dbReference>
<dbReference type="GO" id="GO:0005524">
    <property type="term" value="F:ATP binding"/>
    <property type="evidence" value="ECO:0007669"/>
    <property type="project" value="UniProtKB-UniRule"/>
</dbReference>
<dbReference type="GO" id="GO:0005829">
    <property type="term" value="C:cytosol"/>
    <property type="evidence" value="ECO:0007669"/>
    <property type="project" value="TreeGrafter"/>
</dbReference>
<feature type="binding site" evidence="8">
    <location>
        <position position="37"/>
    </location>
    <ligand>
        <name>substrate</name>
    </ligand>
</feature>
<dbReference type="InterPro" id="IPR027417">
    <property type="entry name" value="P-loop_NTPase"/>
</dbReference>
<gene>
    <name evidence="8 10" type="primary">bioD</name>
    <name evidence="9" type="ORF">Lgra_0349</name>
    <name evidence="10" type="ORF">NCTC12388_01704</name>
</gene>
<reference evidence="9 11" key="1">
    <citation type="submission" date="2015-11" db="EMBL/GenBank/DDBJ databases">
        <title>Genomic analysis of 38 Legionella species identifies large and diverse effector repertoires.</title>
        <authorList>
            <person name="Burstein D."/>
            <person name="Amaro F."/>
            <person name="Zusman T."/>
            <person name="Lifshitz Z."/>
            <person name="Cohen O."/>
            <person name="Gilbert J.A."/>
            <person name="Pupko T."/>
            <person name="Shuman H.A."/>
            <person name="Segal G."/>
        </authorList>
    </citation>
    <scope>NUCLEOTIDE SEQUENCE [LARGE SCALE GENOMIC DNA]</scope>
    <source>
        <strain evidence="9 11">Lyon 8420412</strain>
    </source>
</reference>
<comment type="catalytic activity">
    <reaction evidence="8">
        <text>(7R,8S)-7,8-diammoniononanoate + CO2 + ATP = (4R,5S)-dethiobiotin + ADP + phosphate + 3 H(+)</text>
        <dbReference type="Rhea" id="RHEA:15805"/>
        <dbReference type="ChEBI" id="CHEBI:15378"/>
        <dbReference type="ChEBI" id="CHEBI:16526"/>
        <dbReference type="ChEBI" id="CHEBI:30616"/>
        <dbReference type="ChEBI" id="CHEBI:43474"/>
        <dbReference type="ChEBI" id="CHEBI:149469"/>
        <dbReference type="ChEBI" id="CHEBI:149473"/>
        <dbReference type="ChEBI" id="CHEBI:456216"/>
        <dbReference type="EC" id="6.3.3.3"/>
    </reaction>
</comment>
<proteinExistence type="inferred from homology"/>
<keyword evidence="3 8" id="KW-0479">Metal-binding</keyword>
<comment type="pathway">
    <text evidence="8">Cofactor biosynthesis; biotin biosynthesis; biotin from 7,8-diaminononanoate: step 1/2.</text>
</comment>
<evidence type="ECO:0000256" key="6">
    <source>
        <dbReference type="ARBA" id="ARBA00022840"/>
    </source>
</evidence>
<feature type="binding site" evidence="8">
    <location>
        <begin position="170"/>
        <end position="171"/>
    </location>
    <ligand>
        <name>ATP</name>
        <dbReference type="ChEBI" id="CHEBI:30616"/>
    </ligand>
</feature>
<accession>A0A378JD02</accession>
<feature type="binding site" evidence="8">
    <location>
        <position position="16"/>
    </location>
    <ligand>
        <name>Mg(2+)</name>
        <dbReference type="ChEBI" id="CHEBI:18420"/>
    </ligand>
</feature>
<evidence type="ECO:0000313" key="10">
    <source>
        <dbReference type="EMBL" id="STX44757.1"/>
    </source>
</evidence>
<comment type="function">
    <text evidence="8">Catalyzes a mechanistically unusual reaction, the ATP-dependent insertion of CO2 between the N7 and N8 nitrogen atoms of 7,8-diaminopelargonic acid (DAPA, also called 7,8-diammoniononanoate) to form a ureido ring.</text>
</comment>
<sequence length="215" mass="24030">MRRYFITGTDTDCGKTYVTTRLVDYFLNAAAIKPIASGCAEIENQLISSDAQLLQKNDKFHLDLINPWRFKLPVSPHIAAENEGVRLSITEIADYCLNIHLEGIDQLFIEGAGGLMVPLNNTETWIDWLKITRIPVVFVVGMKLGCINHALLTEAALNAHQIECIGWIANCIDPNMQALSENINTLIHKLSSPLLATVPFGSDILNIHFWPEFDK</sequence>
<reference evidence="10 12" key="2">
    <citation type="submission" date="2018-06" db="EMBL/GenBank/DDBJ databases">
        <authorList>
            <consortium name="Pathogen Informatics"/>
            <person name="Doyle S."/>
        </authorList>
    </citation>
    <scope>NUCLEOTIDE SEQUENCE [LARGE SCALE GENOMIC DNA]</scope>
    <source>
        <strain evidence="10 12">NCTC12388</strain>
    </source>
</reference>
<feature type="binding site" evidence="8">
    <location>
        <position position="110"/>
    </location>
    <ligand>
        <name>Mg(2+)</name>
        <dbReference type="ChEBI" id="CHEBI:18420"/>
    </ligand>
</feature>
<dbReference type="Proteomes" id="UP000054691">
    <property type="component" value="Unassembled WGS sequence"/>
</dbReference>
<dbReference type="EMBL" id="UGOB01000001">
    <property type="protein sequence ID" value="STX44757.1"/>
    <property type="molecule type" value="Genomic_DNA"/>
</dbReference>
<dbReference type="PIRSF" id="PIRSF006755">
    <property type="entry name" value="DTB_synth"/>
    <property type="match status" value="1"/>
</dbReference>
<protein>
    <recommendedName>
        <fullName evidence="8">ATP-dependent dethiobiotin synthetase BioD</fullName>
        <ecNumber evidence="8">6.3.3.3</ecNumber>
    </recommendedName>
    <alternativeName>
        <fullName evidence="8">DTB synthetase</fullName>
        <shortName evidence="8">DTBS</shortName>
    </alternativeName>
    <alternativeName>
        <fullName evidence="8">Dethiobiotin synthase</fullName>
    </alternativeName>
</protein>
<feature type="binding site" evidence="8">
    <location>
        <begin position="199"/>
        <end position="201"/>
    </location>
    <ligand>
        <name>ATP</name>
        <dbReference type="ChEBI" id="CHEBI:30616"/>
    </ligand>
</feature>
<dbReference type="UniPathway" id="UPA00078">
    <property type="reaction ID" value="UER00161"/>
</dbReference>
<feature type="active site" evidence="8">
    <location>
        <position position="33"/>
    </location>
</feature>
<dbReference type="AlphaFoldDB" id="A0A378JD02"/>
<evidence type="ECO:0000313" key="12">
    <source>
        <dbReference type="Proteomes" id="UP000254476"/>
    </source>
</evidence>
<evidence type="ECO:0000256" key="5">
    <source>
        <dbReference type="ARBA" id="ARBA00022756"/>
    </source>
</evidence>
<feature type="binding site" evidence="8">
    <location>
        <position position="50"/>
    </location>
    <ligand>
        <name>ATP</name>
        <dbReference type="ChEBI" id="CHEBI:30616"/>
    </ligand>
</feature>
<evidence type="ECO:0000256" key="3">
    <source>
        <dbReference type="ARBA" id="ARBA00022723"/>
    </source>
</evidence>
<dbReference type="OrthoDB" id="9802097at2"/>
<keyword evidence="11" id="KW-1185">Reference proteome</keyword>
<keyword evidence="2 8" id="KW-0436">Ligase</keyword>
<evidence type="ECO:0000256" key="7">
    <source>
        <dbReference type="ARBA" id="ARBA00022842"/>
    </source>
</evidence>
<dbReference type="InterPro" id="IPR004472">
    <property type="entry name" value="DTB_synth_BioD"/>
</dbReference>
<dbReference type="GO" id="GO:0004141">
    <property type="term" value="F:dethiobiotin synthase activity"/>
    <property type="evidence" value="ECO:0007669"/>
    <property type="project" value="UniProtKB-UniRule"/>
</dbReference>
<dbReference type="HAMAP" id="MF_00336">
    <property type="entry name" value="BioD"/>
    <property type="match status" value="1"/>
</dbReference>
<dbReference type="STRING" id="45066.Lgra_0349"/>
<keyword evidence="5 8" id="KW-0093">Biotin biosynthesis</keyword>
<comment type="cofactor">
    <cofactor evidence="8">
        <name>Mg(2+)</name>
        <dbReference type="ChEBI" id="CHEBI:18420"/>
    </cofactor>
</comment>
<dbReference type="PANTHER" id="PTHR43210">
    <property type="entry name" value="DETHIOBIOTIN SYNTHETASE"/>
    <property type="match status" value="1"/>
</dbReference>
<evidence type="ECO:0000256" key="4">
    <source>
        <dbReference type="ARBA" id="ARBA00022741"/>
    </source>
</evidence>
<dbReference type="SUPFAM" id="SSF52540">
    <property type="entry name" value="P-loop containing nucleoside triphosphate hydrolases"/>
    <property type="match status" value="1"/>
</dbReference>
<evidence type="ECO:0000256" key="8">
    <source>
        <dbReference type="HAMAP-Rule" id="MF_00336"/>
    </source>
</evidence>
<comment type="similarity">
    <text evidence="8">Belongs to the dethiobiotin synthetase family.</text>
</comment>
<dbReference type="NCBIfam" id="TIGR00347">
    <property type="entry name" value="bioD"/>
    <property type="match status" value="1"/>
</dbReference>
<name>A0A378JD02_9GAMM</name>
<feature type="binding site" evidence="8">
    <location>
        <begin position="110"/>
        <end position="113"/>
    </location>
    <ligand>
        <name>ATP</name>
        <dbReference type="ChEBI" id="CHEBI:30616"/>
    </ligand>
</feature>
<dbReference type="RefSeq" id="WP_058497566.1">
    <property type="nucleotide sequence ID" value="NZ_CAAAHW010000009.1"/>
</dbReference>
<dbReference type="EMBL" id="LNYE01000003">
    <property type="protein sequence ID" value="KTD15683.1"/>
    <property type="molecule type" value="Genomic_DNA"/>
</dbReference>
<comment type="caution">
    <text evidence="8">Lacks conserved residue(s) required for the propagation of feature annotation.</text>
</comment>
<feature type="binding site" evidence="8">
    <location>
        <position position="50"/>
    </location>
    <ligand>
        <name>Mg(2+)</name>
        <dbReference type="ChEBI" id="CHEBI:18420"/>
    </ligand>
</feature>
<dbReference type="Gene3D" id="3.40.50.300">
    <property type="entry name" value="P-loop containing nucleotide triphosphate hydrolases"/>
    <property type="match status" value="1"/>
</dbReference>
<keyword evidence="7 8" id="KW-0460">Magnesium</keyword>
<keyword evidence="4 8" id="KW-0547">Nucleotide-binding</keyword>
<keyword evidence="6 8" id="KW-0067">ATP-binding</keyword>
<comment type="subcellular location">
    <subcellularLocation>
        <location evidence="8">Cytoplasm</location>
    </subcellularLocation>
</comment>
<dbReference type="PANTHER" id="PTHR43210:SF5">
    <property type="entry name" value="DETHIOBIOTIN SYNTHETASE"/>
    <property type="match status" value="1"/>
</dbReference>
<comment type="subunit">
    <text evidence="8">Homodimer.</text>
</comment>
<feature type="binding site" evidence="8">
    <location>
        <begin position="12"/>
        <end position="17"/>
    </location>
    <ligand>
        <name>ATP</name>
        <dbReference type="ChEBI" id="CHEBI:30616"/>
    </ligand>
</feature>
<keyword evidence="1 8" id="KW-0963">Cytoplasm</keyword>
<evidence type="ECO:0000313" key="11">
    <source>
        <dbReference type="Proteomes" id="UP000054691"/>
    </source>
</evidence>
<dbReference type="GO" id="GO:0000287">
    <property type="term" value="F:magnesium ion binding"/>
    <property type="evidence" value="ECO:0007669"/>
    <property type="project" value="UniProtKB-UniRule"/>
</dbReference>
<dbReference type="GO" id="GO:0042803">
    <property type="term" value="F:protein homodimerization activity"/>
    <property type="evidence" value="ECO:0007669"/>
    <property type="project" value="UniProtKB-ARBA"/>
</dbReference>
<dbReference type="CDD" id="cd03109">
    <property type="entry name" value="DTBS"/>
    <property type="match status" value="1"/>
</dbReference>